<evidence type="ECO:0000313" key="1">
    <source>
        <dbReference type="EMBL" id="KAJ3540452.1"/>
    </source>
</evidence>
<protein>
    <submittedName>
        <fullName evidence="1">Uncharacterized protein</fullName>
    </submittedName>
</protein>
<proteinExistence type="predicted"/>
<organism evidence="1 2">
    <name type="scientific">Phlebia brevispora</name>
    <dbReference type="NCBI Taxonomy" id="194682"/>
    <lineage>
        <taxon>Eukaryota</taxon>
        <taxon>Fungi</taxon>
        <taxon>Dikarya</taxon>
        <taxon>Basidiomycota</taxon>
        <taxon>Agaricomycotina</taxon>
        <taxon>Agaricomycetes</taxon>
        <taxon>Polyporales</taxon>
        <taxon>Meruliaceae</taxon>
        <taxon>Phlebia</taxon>
    </lineage>
</organism>
<accession>A0ACC1SIH3</accession>
<dbReference type="Proteomes" id="UP001148662">
    <property type="component" value="Unassembled WGS sequence"/>
</dbReference>
<evidence type="ECO:0000313" key="2">
    <source>
        <dbReference type="Proteomes" id="UP001148662"/>
    </source>
</evidence>
<reference evidence="1" key="1">
    <citation type="submission" date="2022-07" db="EMBL/GenBank/DDBJ databases">
        <title>Genome Sequence of Phlebia brevispora.</title>
        <authorList>
            <person name="Buettner E."/>
        </authorList>
    </citation>
    <scope>NUCLEOTIDE SEQUENCE</scope>
    <source>
        <strain evidence="1">MPL23</strain>
    </source>
</reference>
<name>A0ACC1SIH3_9APHY</name>
<dbReference type="EMBL" id="JANHOG010001250">
    <property type="protein sequence ID" value="KAJ3540452.1"/>
    <property type="molecule type" value="Genomic_DNA"/>
</dbReference>
<sequence>MPPPTVRSIYDDTRVLRVTPWLVYGDYSSTSDPASHAVDCPVSSLQYLCKVCFQTENQLDHKGMCRWHRARLRVHPKNLLIIRHHGLRRYSESQAPPETVCKLFSVLPHADVYAIDTLYIHPESYLLLLECPCERCIQINVFGTTEAIYSLHYFFSPNASFLYDADWNRSLMCKPSTFSVEGDIQKASPIFPQIGTALTLISPHSENYVVWARILTSPLPAEIARPHWARTPATAADIPTGKKSEVSVIIRAEAEMIAPAIMSTVPGASCAEYSPIVLRGRKDLLELLGSLAQRRDVRVHERLSASVKGELDIIEQLNTPWIHNIFLQLRPKLDLTTQNTAFVLENAGPFPRGSAVSSIHGSLPRRLPYFSSGIQIVHFTEVHFKSFEHLLRLVRELPSLRSLKCTRVTWDTLSMRRTNQRPAPTSFLARDDPLGEVTFSAEGCTDDRAIYAMLPILLGQTRQDILDQNDADALCTIFSAGKCVSGESRRQQDEIVVGPVTVRLTPRAGVRQRRRAQCIMIVLDMTEYHSWVCDWSRVDRQLEILGAVHLPFMPWLDGSPRHKLIYFNGDVWVHWRASLIDGSNSFMESTVDLADGTEYWRYFLRQDSRISMRLSLPVSRGKLNLQVSPNILHLDHVHFKAFDYLSRLIREMSSLTQLYCERVTWDSPTSVTVQTVLIPSPTSTIGDRPGRVEYRMSGCTDDNACFWLAMLSGQTTSYLLDDMDAHALFTTTAAWRSYVEDLTSERSQDEIICRDTRALQHEVAVRLTPYNNRRRVESITFHLGTSSKWTLYNWAEIDKQLETFKALQIVLLAFETHNHLLQHYATVPSLLPRLISSHPPKLKIAFTLEKSPQRKYTPISLIDITENRIIYTSMSSWRSMLLDDLLKDDSESELSEEQAKVRHSWRRNAAGIIRSSAGKLWKRVTLKKVSIPPGESAETVLWHMERALMEAGFT</sequence>
<keyword evidence="2" id="KW-1185">Reference proteome</keyword>
<comment type="caution">
    <text evidence="1">The sequence shown here is derived from an EMBL/GenBank/DDBJ whole genome shotgun (WGS) entry which is preliminary data.</text>
</comment>
<gene>
    <name evidence="1" type="ORF">NM688_g6224</name>
</gene>